<proteinExistence type="inferred from homology"/>
<comment type="similarity">
    <text evidence="1">Belongs to the LysR transcriptional regulatory family.</text>
</comment>
<evidence type="ECO:0000256" key="3">
    <source>
        <dbReference type="ARBA" id="ARBA00023125"/>
    </source>
</evidence>
<keyword evidence="4" id="KW-0804">Transcription</keyword>
<organism evidence="6 7">
    <name type="scientific">Luteolibacter flavescens</name>
    <dbReference type="NCBI Taxonomy" id="1859460"/>
    <lineage>
        <taxon>Bacteria</taxon>
        <taxon>Pseudomonadati</taxon>
        <taxon>Verrucomicrobiota</taxon>
        <taxon>Verrucomicrobiia</taxon>
        <taxon>Verrucomicrobiales</taxon>
        <taxon>Verrucomicrobiaceae</taxon>
        <taxon>Luteolibacter</taxon>
    </lineage>
</organism>
<sequence>MNFNHLHYFHVVAQEGTLARAAKRLNITQPTLSGQLKQLEEHFGHKLFDRASGALRLNANGRKAFEVTQEMFRLSSRLDDIFPGRDAEPRVRLEVGIATTVGRSFAVERFITLFKSQRILTRVRQGDHEYLFHELLATGLDLLITDSLPHRRKERGTDCRKLSSPEFVVAGGRKFVSSLKEPTIEGLHGQPFIHYTSHSAYRFEIDQYLRQKRVEPRVVAEADDVYVIRDAIAANIGAGVLPRGVIEESKNSRQFQVLATLERKFEIYALFSKRDPSEEVLTALEILAGAGGSGPC</sequence>
<accession>A0ABT3FJ16</accession>
<dbReference type="Pfam" id="PF00126">
    <property type="entry name" value="HTH_1"/>
    <property type="match status" value="1"/>
</dbReference>
<dbReference type="SUPFAM" id="SSF46785">
    <property type="entry name" value="Winged helix' DNA-binding domain"/>
    <property type="match status" value="1"/>
</dbReference>
<evidence type="ECO:0000313" key="7">
    <source>
        <dbReference type="Proteomes" id="UP001207930"/>
    </source>
</evidence>
<evidence type="ECO:0000313" key="6">
    <source>
        <dbReference type="EMBL" id="MCW1883561.1"/>
    </source>
</evidence>
<gene>
    <name evidence="6" type="ORF">OKA04_02405</name>
</gene>
<dbReference type="RefSeq" id="WP_264499520.1">
    <property type="nucleotide sequence ID" value="NZ_JAPDDS010000001.1"/>
</dbReference>
<dbReference type="InterPro" id="IPR036390">
    <property type="entry name" value="WH_DNA-bd_sf"/>
</dbReference>
<comment type="caution">
    <text evidence="6">The sequence shown here is derived from an EMBL/GenBank/DDBJ whole genome shotgun (WGS) entry which is preliminary data.</text>
</comment>
<evidence type="ECO:0000256" key="1">
    <source>
        <dbReference type="ARBA" id="ARBA00009437"/>
    </source>
</evidence>
<dbReference type="Pfam" id="PF03466">
    <property type="entry name" value="LysR_substrate"/>
    <property type="match status" value="1"/>
</dbReference>
<keyword evidence="2" id="KW-0805">Transcription regulation</keyword>
<evidence type="ECO:0000256" key="2">
    <source>
        <dbReference type="ARBA" id="ARBA00023015"/>
    </source>
</evidence>
<dbReference type="InterPro" id="IPR005119">
    <property type="entry name" value="LysR_subst-bd"/>
</dbReference>
<reference evidence="6 7" key="1">
    <citation type="submission" date="2022-10" db="EMBL/GenBank/DDBJ databases">
        <title>Luteolibacter flavescens strain MCCC 1K03193, whole genome shotgun sequencing project.</title>
        <authorList>
            <person name="Zhao G."/>
            <person name="Shen L."/>
        </authorList>
    </citation>
    <scope>NUCLEOTIDE SEQUENCE [LARGE SCALE GENOMIC DNA]</scope>
    <source>
        <strain evidence="6 7">MCCC 1K03193</strain>
    </source>
</reference>
<dbReference type="SUPFAM" id="SSF53850">
    <property type="entry name" value="Periplasmic binding protein-like II"/>
    <property type="match status" value="1"/>
</dbReference>
<feature type="domain" description="HTH lysR-type" evidence="5">
    <location>
        <begin position="1"/>
        <end position="58"/>
    </location>
</feature>
<dbReference type="InterPro" id="IPR036388">
    <property type="entry name" value="WH-like_DNA-bd_sf"/>
</dbReference>
<dbReference type="Proteomes" id="UP001207930">
    <property type="component" value="Unassembled WGS sequence"/>
</dbReference>
<name>A0ABT3FJ16_9BACT</name>
<dbReference type="PRINTS" id="PR00039">
    <property type="entry name" value="HTHLYSR"/>
</dbReference>
<protein>
    <submittedName>
        <fullName evidence="6">LysR family transcriptional regulator</fullName>
    </submittedName>
</protein>
<dbReference type="PANTHER" id="PTHR30126:SF94">
    <property type="entry name" value="LYSR FAMILY TRANSCRIPTIONAL REGULATOR"/>
    <property type="match status" value="1"/>
</dbReference>
<dbReference type="PROSITE" id="PS50931">
    <property type="entry name" value="HTH_LYSR"/>
    <property type="match status" value="1"/>
</dbReference>
<dbReference type="Gene3D" id="3.40.190.10">
    <property type="entry name" value="Periplasmic binding protein-like II"/>
    <property type="match status" value="2"/>
</dbReference>
<dbReference type="PANTHER" id="PTHR30126">
    <property type="entry name" value="HTH-TYPE TRANSCRIPTIONAL REGULATOR"/>
    <property type="match status" value="1"/>
</dbReference>
<evidence type="ECO:0000259" key="5">
    <source>
        <dbReference type="PROSITE" id="PS50931"/>
    </source>
</evidence>
<dbReference type="Gene3D" id="1.10.10.10">
    <property type="entry name" value="Winged helix-like DNA-binding domain superfamily/Winged helix DNA-binding domain"/>
    <property type="match status" value="1"/>
</dbReference>
<keyword evidence="7" id="KW-1185">Reference proteome</keyword>
<dbReference type="InterPro" id="IPR000847">
    <property type="entry name" value="LysR_HTH_N"/>
</dbReference>
<dbReference type="CDD" id="cd05466">
    <property type="entry name" value="PBP2_LTTR_substrate"/>
    <property type="match status" value="1"/>
</dbReference>
<evidence type="ECO:0000256" key="4">
    <source>
        <dbReference type="ARBA" id="ARBA00023163"/>
    </source>
</evidence>
<keyword evidence="3" id="KW-0238">DNA-binding</keyword>
<dbReference type="EMBL" id="JAPDDS010000001">
    <property type="protein sequence ID" value="MCW1883561.1"/>
    <property type="molecule type" value="Genomic_DNA"/>
</dbReference>